<protein>
    <submittedName>
        <fullName evidence="1">Uncharacterized protein</fullName>
    </submittedName>
</protein>
<evidence type="ECO:0000313" key="1">
    <source>
        <dbReference type="EMBL" id="KAI1696053.1"/>
    </source>
</evidence>
<proteinExistence type="predicted"/>
<comment type="caution">
    <text evidence="1">The sequence shown here is derived from an EMBL/GenBank/DDBJ whole genome shotgun (WGS) entry which is preliminary data.</text>
</comment>
<organism evidence="1 2">
    <name type="scientific">Ditylenchus destructor</name>
    <dbReference type="NCBI Taxonomy" id="166010"/>
    <lineage>
        <taxon>Eukaryota</taxon>
        <taxon>Metazoa</taxon>
        <taxon>Ecdysozoa</taxon>
        <taxon>Nematoda</taxon>
        <taxon>Chromadorea</taxon>
        <taxon>Rhabditida</taxon>
        <taxon>Tylenchina</taxon>
        <taxon>Tylenchomorpha</taxon>
        <taxon>Sphaerularioidea</taxon>
        <taxon>Anguinidae</taxon>
        <taxon>Anguininae</taxon>
        <taxon>Ditylenchus</taxon>
    </lineage>
</organism>
<reference evidence="1" key="1">
    <citation type="submission" date="2022-01" db="EMBL/GenBank/DDBJ databases">
        <title>Genome Sequence Resource for Two Populations of Ditylenchus destructor, the Migratory Endoparasitic Phytonematode.</title>
        <authorList>
            <person name="Zhang H."/>
            <person name="Lin R."/>
            <person name="Xie B."/>
        </authorList>
    </citation>
    <scope>NUCLEOTIDE SEQUENCE</scope>
    <source>
        <strain evidence="1">BazhouSP</strain>
    </source>
</reference>
<gene>
    <name evidence="1" type="ORF">DdX_19251</name>
</gene>
<name>A0AAD4QUB1_9BILA</name>
<keyword evidence="2" id="KW-1185">Reference proteome</keyword>
<dbReference type="AlphaFoldDB" id="A0AAD4QUB1"/>
<dbReference type="Proteomes" id="UP001201812">
    <property type="component" value="Unassembled WGS sequence"/>
</dbReference>
<dbReference type="EMBL" id="JAKKPZ010000354">
    <property type="protein sequence ID" value="KAI1696053.1"/>
    <property type="molecule type" value="Genomic_DNA"/>
</dbReference>
<evidence type="ECO:0000313" key="2">
    <source>
        <dbReference type="Proteomes" id="UP001201812"/>
    </source>
</evidence>
<accession>A0AAD4QUB1</accession>
<sequence length="297" mass="34653">MRPKERYVANQHEAVIEIFNEKLSLEEYNELIVRNGYSKQVPLEGQIVGKESIEDGRDIYVFSANVYQNPNHCHDIPTTVIYADVELKDETYPLFQHFIHLLMDPFIYIRALSLYLQKDVLSLFAAAMNPDRGRLHCKQLNVQFHDDTQKFVVWIKDHVRCDEFQVHLHRCSNYDEELLDFFMTGAHCTSAIYIIQYDLSKAIVDLAQKFKALKNCDEYQMVESIRGNVKGRELVEALKDNCAEFIADEESLDIHSIIRFINNDIQKKLTLYVRNFSFGSPYSINPSLPSVSVRIRF</sequence>